<dbReference type="GO" id="GO:0016020">
    <property type="term" value="C:membrane"/>
    <property type="evidence" value="ECO:0007669"/>
    <property type="project" value="TreeGrafter"/>
</dbReference>
<comment type="similarity">
    <text evidence="6">Belongs to the peptidase M48 family.</text>
</comment>
<evidence type="ECO:0000256" key="2">
    <source>
        <dbReference type="ARBA" id="ARBA00022723"/>
    </source>
</evidence>
<evidence type="ECO:0000313" key="9">
    <source>
        <dbReference type="EMBL" id="TCS88152.1"/>
    </source>
</evidence>
<dbReference type="GO" id="GO:0051603">
    <property type="term" value="P:proteolysis involved in protein catabolic process"/>
    <property type="evidence" value="ECO:0007669"/>
    <property type="project" value="TreeGrafter"/>
</dbReference>
<feature type="chain" id="PRO_5020306007" evidence="7">
    <location>
        <begin position="20"/>
        <end position="264"/>
    </location>
</feature>
<dbReference type="PANTHER" id="PTHR22726:SF1">
    <property type="entry name" value="METALLOENDOPEPTIDASE OMA1, MITOCHONDRIAL"/>
    <property type="match status" value="1"/>
</dbReference>
<keyword evidence="4 6" id="KW-0862">Zinc</keyword>
<dbReference type="InterPro" id="IPR051156">
    <property type="entry name" value="Mito/Outer_Membr_Metalloprot"/>
</dbReference>
<reference evidence="9 10" key="1">
    <citation type="submission" date="2019-03" db="EMBL/GenBank/DDBJ databases">
        <title>Genomic Encyclopedia of Type Strains, Phase IV (KMG-IV): sequencing the most valuable type-strain genomes for metagenomic binning, comparative biology and taxonomic classification.</title>
        <authorList>
            <person name="Goeker M."/>
        </authorList>
    </citation>
    <scope>NUCLEOTIDE SEQUENCE [LARGE SCALE GENOMIC DNA]</scope>
    <source>
        <strain evidence="9 10">DSM 21100</strain>
    </source>
</reference>
<evidence type="ECO:0000259" key="8">
    <source>
        <dbReference type="Pfam" id="PF01435"/>
    </source>
</evidence>
<gene>
    <name evidence="9" type="ORF">EDD80_10313</name>
</gene>
<accession>A0A4V2UTX2</accession>
<sequence>MKRKTIPLLAAGLVLAACSTVPLTGRKQLSLVSSGELMQMANSQYDQFLDENKVIKGTADANRVKNIGNKLARAVETYMNQNGYSENIEGFQWEFNLISSEQKNAFCMPGGKVAVYTGILPVCKTDAGLATVMGHEIAHAIAHHGGERMSQSLAAMGVQLAANVALSEKDPQVVNTFNSLYGVGANVGYLLPNSRRQESEADRLGLIFMAMAGYDPSASVGFWQRMSAGGGGKPPEFLSTHPSDERRIRDIQQHIPEAMKYYRK</sequence>
<dbReference type="RefSeq" id="WP_132128389.1">
    <property type="nucleotide sequence ID" value="NZ_CP042432.1"/>
</dbReference>
<evidence type="ECO:0000256" key="7">
    <source>
        <dbReference type="SAM" id="SignalP"/>
    </source>
</evidence>
<proteinExistence type="inferred from homology"/>
<keyword evidence="1 6" id="KW-0645">Protease</keyword>
<dbReference type="EMBL" id="SMAD01000003">
    <property type="protein sequence ID" value="TCS88152.1"/>
    <property type="molecule type" value="Genomic_DNA"/>
</dbReference>
<keyword evidence="5 6" id="KW-0482">Metalloprotease</keyword>
<feature type="domain" description="Peptidase M48" evidence="8">
    <location>
        <begin position="71"/>
        <end position="253"/>
    </location>
</feature>
<dbReference type="PROSITE" id="PS51257">
    <property type="entry name" value="PROKAR_LIPOPROTEIN"/>
    <property type="match status" value="1"/>
</dbReference>
<dbReference type="GO" id="GO:0004222">
    <property type="term" value="F:metalloendopeptidase activity"/>
    <property type="evidence" value="ECO:0007669"/>
    <property type="project" value="InterPro"/>
</dbReference>
<evidence type="ECO:0000256" key="1">
    <source>
        <dbReference type="ARBA" id="ARBA00022670"/>
    </source>
</evidence>
<keyword evidence="3 6" id="KW-0378">Hydrolase</keyword>
<dbReference type="GO" id="GO:0046872">
    <property type="term" value="F:metal ion binding"/>
    <property type="evidence" value="ECO:0007669"/>
    <property type="project" value="UniProtKB-KW"/>
</dbReference>
<evidence type="ECO:0000256" key="6">
    <source>
        <dbReference type="RuleBase" id="RU003983"/>
    </source>
</evidence>
<evidence type="ECO:0000313" key="10">
    <source>
        <dbReference type="Proteomes" id="UP000295807"/>
    </source>
</evidence>
<comment type="caution">
    <text evidence="9">The sequence shown here is derived from an EMBL/GenBank/DDBJ whole genome shotgun (WGS) entry which is preliminary data.</text>
</comment>
<dbReference type="OrthoDB" id="9810445at2"/>
<evidence type="ECO:0000256" key="3">
    <source>
        <dbReference type="ARBA" id="ARBA00022801"/>
    </source>
</evidence>
<dbReference type="Pfam" id="PF01435">
    <property type="entry name" value="Peptidase_M48"/>
    <property type="match status" value="1"/>
</dbReference>
<dbReference type="AlphaFoldDB" id="A0A4V2UTX2"/>
<evidence type="ECO:0000256" key="5">
    <source>
        <dbReference type="ARBA" id="ARBA00023049"/>
    </source>
</evidence>
<dbReference type="Gene3D" id="3.30.2010.10">
    <property type="entry name" value="Metalloproteases ('zincins'), catalytic domain"/>
    <property type="match status" value="1"/>
</dbReference>
<keyword evidence="7" id="KW-0732">Signal</keyword>
<dbReference type="InterPro" id="IPR001915">
    <property type="entry name" value="Peptidase_M48"/>
</dbReference>
<protein>
    <submittedName>
        <fullName evidence="9">Peptidase M48-like protein</fullName>
    </submittedName>
</protein>
<keyword evidence="10" id="KW-1185">Reference proteome</keyword>
<dbReference type="PANTHER" id="PTHR22726">
    <property type="entry name" value="METALLOENDOPEPTIDASE OMA1"/>
    <property type="match status" value="1"/>
</dbReference>
<dbReference type="CDD" id="cd07331">
    <property type="entry name" value="M48C_Oma1_like"/>
    <property type="match status" value="1"/>
</dbReference>
<name>A0A4V2UTX2_9SPHI</name>
<dbReference type="Proteomes" id="UP000295807">
    <property type="component" value="Unassembled WGS sequence"/>
</dbReference>
<comment type="cofactor">
    <cofactor evidence="6">
        <name>Zn(2+)</name>
        <dbReference type="ChEBI" id="CHEBI:29105"/>
    </cofactor>
    <text evidence="6">Binds 1 zinc ion per subunit.</text>
</comment>
<feature type="signal peptide" evidence="7">
    <location>
        <begin position="1"/>
        <end position="19"/>
    </location>
</feature>
<keyword evidence="2" id="KW-0479">Metal-binding</keyword>
<evidence type="ECO:0000256" key="4">
    <source>
        <dbReference type="ARBA" id="ARBA00022833"/>
    </source>
</evidence>
<organism evidence="9 10">
    <name type="scientific">Anseongella ginsenosidimutans</name>
    <dbReference type="NCBI Taxonomy" id="496056"/>
    <lineage>
        <taxon>Bacteria</taxon>
        <taxon>Pseudomonadati</taxon>
        <taxon>Bacteroidota</taxon>
        <taxon>Sphingobacteriia</taxon>
        <taxon>Sphingobacteriales</taxon>
        <taxon>Sphingobacteriaceae</taxon>
        <taxon>Anseongella</taxon>
    </lineage>
</organism>